<dbReference type="Proteomes" id="UP001318682">
    <property type="component" value="Chromosome"/>
</dbReference>
<evidence type="ECO:0000313" key="2">
    <source>
        <dbReference type="Proteomes" id="UP001318682"/>
    </source>
</evidence>
<keyword evidence="2" id="KW-1185">Reference proteome</keyword>
<sequence>MSRLDHRFIDLGIRAAATARVQIARIRGDINGSWKRLSASGEWKNYTNAYQQAVVAKNSVRDAMQLAKPVGSFYPDGYVVFTNPIPEGSEIIAPCRLLDTVTA</sequence>
<proteinExistence type="predicted"/>
<dbReference type="EMBL" id="CP143423">
    <property type="protein sequence ID" value="WVX48942.1"/>
    <property type="molecule type" value="Genomic_DNA"/>
</dbReference>
<gene>
    <name evidence="1" type="ORF">ROLI_020260</name>
</gene>
<protein>
    <submittedName>
        <fullName evidence="1">Uncharacterized protein</fullName>
    </submittedName>
</protein>
<accession>A0ABZ2BUT9</accession>
<reference evidence="2" key="1">
    <citation type="submission" date="2024-01" db="EMBL/GenBank/DDBJ databases">
        <title>Roseobacter fucihabitans sp. nov., isolated from the brown alga Fucus spiralis.</title>
        <authorList>
            <person name="Hahnke S."/>
            <person name="Berger M."/>
            <person name="Schlingloff A."/>
            <person name="Athale I."/>
            <person name="Neumann-Schaal M."/>
            <person name="Adenaya A."/>
            <person name="Poehlein A."/>
            <person name="Daniel R."/>
            <person name="Pertersen J."/>
            <person name="Brinkhoff T."/>
        </authorList>
    </citation>
    <scope>NUCLEOTIDE SEQUENCE [LARGE SCALE GENOMIC DNA]</scope>
    <source>
        <strain evidence="2">B14</strain>
    </source>
</reference>
<evidence type="ECO:0000313" key="1">
    <source>
        <dbReference type="EMBL" id="WVX48942.1"/>
    </source>
</evidence>
<name>A0ABZ2BUT9_9RHOB</name>
<organism evidence="1 2">
    <name type="scientific">Roseobacter fucihabitans</name>
    <dbReference type="NCBI Taxonomy" id="1537242"/>
    <lineage>
        <taxon>Bacteria</taxon>
        <taxon>Pseudomonadati</taxon>
        <taxon>Pseudomonadota</taxon>
        <taxon>Alphaproteobacteria</taxon>
        <taxon>Rhodobacterales</taxon>
        <taxon>Roseobacteraceae</taxon>
        <taxon>Roseobacter</taxon>
    </lineage>
</organism>